<dbReference type="GO" id="GO:0005886">
    <property type="term" value="C:plasma membrane"/>
    <property type="evidence" value="ECO:0007669"/>
    <property type="project" value="TreeGrafter"/>
</dbReference>
<dbReference type="AlphaFoldDB" id="A0A1I8JS25"/>
<evidence type="ECO:0000256" key="6">
    <source>
        <dbReference type="SAM" id="SignalP"/>
    </source>
</evidence>
<dbReference type="GO" id="GO:0016740">
    <property type="term" value="F:transferase activity"/>
    <property type="evidence" value="ECO:0007669"/>
    <property type="project" value="UniProtKB-KW"/>
</dbReference>
<keyword evidence="6" id="KW-0732">Signal</keyword>
<comment type="similarity">
    <text evidence="1">Belongs to the ADP-ribosyl cyclase family.</text>
</comment>
<dbReference type="SUPFAM" id="SSF52309">
    <property type="entry name" value="N-(deoxy)ribosyltransferase-like"/>
    <property type="match status" value="1"/>
</dbReference>
<evidence type="ECO:0000256" key="4">
    <source>
        <dbReference type="ARBA" id="ARBA00023027"/>
    </source>
</evidence>
<feature type="signal peptide" evidence="6">
    <location>
        <begin position="1"/>
        <end position="25"/>
    </location>
</feature>
<dbReference type="Gene3D" id="3.40.50.720">
    <property type="entry name" value="NAD(P)-binding Rossmann-like Domain"/>
    <property type="match status" value="1"/>
</dbReference>
<protein>
    <submittedName>
        <fullName evidence="8">ADP-ribosyl cyclase/cyclic ADP-ribose hydrolase</fullName>
    </submittedName>
</protein>
<keyword evidence="4" id="KW-0520">NAD</keyword>
<evidence type="ECO:0000313" key="8">
    <source>
        <dbReference type="WBParaSite" id="snap_masked-unitig_46478-processed-gene-0.0-mRNA-1"/>
    </source>
</evidence>
<keyword evidence="7" id="KW-1185">Reference proteome</keyword>
<sequence>MIARESVLLPLLLLVVLHFLPIQQAQLPDEASLMAIFVGRCNEFQLLRHPELFPQITNISRLTDEWYGLALRGRVVASQLQEHAHRQHDCDAEGDSLTAVWRHSECECRDGEQEDARKEQVRHVERRPSLKRSNAIKYFQVDVFKLVHSKDYRGFLNARNDQFRAKSSRKNCSRLWEEFRFVALQPDHCRPEPDDFAGLLQMANHEIPVDKFVFWSGTAYSLVIRVRDMPEYFPLEETLIGFIMNSMDWCNYRCDVNTRGSKISLRRRRSTNSQVTRRESCTNFTLPFWIAASSWFELPQLSPPRISQVDVYPLRSLNDPRLASAYSACRMDPSVLRLRQRLLLKGVRVNCQDNPLFLVHTLCSESPQAERCQLIGGQSRTRAGWPPGRCDSFCGPPLRWP</sequence>
<proteinExistence type="inferred from homology"/>
<keyword evidence="3" id="KW-0378">Hydrolase</keyword>
<keyword evidence="2" id="KW-0808">Transferase</keyword>
<accession>A0A1I8JS25</accession>
<name>A0A1I8JS25_9PLAT</name>
<dbReference type="WBParaSite" id="snap_masked-unitig_46478-processed-gene-0.0-mRNA-1">
    <property type="protein sequence ID" value="snap_masked-unitig_46478-processed-gene-0.0-mRNA-1"/>
    <property type="gene ID" value="snap_masked-unitig_46478-processed-gene-0.0"/>
</dbReference>
<organism evidence="7 8">
    <name type="scientific">Macrostomum lignano</name>
    <dbReference type="NCBI Taxonomy" id="282301"/>
    <lineage>
        <taxon>Eukaryota</taxon>
        <taxon>Metazoa</taxon>
        <taxon>Spiralia</taxon>
        <taxon>Lophotrochozoa</taxon>
        <taxon>Platyhelminthes</taxon>
        <taxon>Rhabditophora</taxon>
        <taxon>Macrostomorpha</taxon>
        <taxon>Macrostomida</taxon>
        <taxon>Macrostomidae</taxon>
        <taxon>Macrostomum</taxon>
    </lineage>
</organism>
<evidence type="ECO:0000256" key="5">
    <source>
        <dbReference type="ARBA" id="ARBA00023157"/>
    </source>
</evidence>
<dbReference type="PANTHER" id="PTHR10912:SF7">
    <property type="entry name" value="ADP-RIBOSYL CYCLASE_CYCLIC ADP-RIBOSE HYDROLASE"/>
    <property type="match status" value="1"/>
</dbReference>
<evidence type="ECO:0000313" key="7">
    <source>
        <dbReference type="Proteomes" id="UP000095280"/>
    </source>
</evidence>
<reference evidence="8" key="1">
    <citation type="submission" date="2016-11" db="UniProtKB">
        <authorList>
            <consortium name="WormBaseParasite"/>
        </authorList>
    </citation>
    <scope>IDENTIFICATION</scope>
</reference>
<dbReference type="GO" id="GO:0016849">
    <property type="term" value="F:phosphorus-oxygen lyase activity"/>
    <property type="evidence" value="ECO:0007669"/>
    <property type="project" value="TreeGrafter"/>
</dbReference>
<evidence type="ECO:0000256" key="2">
    <source>
        <dbReference type="ARBA" id="ARBA00022679"/>
    </source>
</evidence>
<dbReference type="InterPro" id="IPR003193">
    <property type="entry name" value="ADP-ribosyl_cyclase"/>
</dbReference>
<dbReference type="PANTHER" id="PTHR10912">
    <property type="entry name" value="ADP-RIBOSYL CYCLASE"/>
    <property type="match status" value="1"/>
</dbReference>
<dbReference type="GO" id="GO:0061809">
    <property type="term" value="F:NAD+ nucleosidase activity, cyclic ADP-ribose generating"/>
    <property type="evidence" value="ECO:0007669"/>
    <property type="project" value="InterPro"/>
</dbReference>
<evidence type="ECO:0000256" key="3">
    <source>
        <dbReference type="ARBA" id="ARBA00022801"/>
    </source>
</evidence>
<dbReference type="Pfam" id="PF02267">
    <property type="entry name" value="Rib_hydrolayse"/>
    <property type="match status" value="1"/>
</dbReference>
<dbReference type="Gene3D" id="1.20.82.10">
    <property type="entry name" value="ADP Ribosyl Cyclase, Chain A, domain 1"/>
    <property type="match status" value="1"/>
</dbReference>
<keyword evidence="5" id="KW-1015">Disulfide bond</keyword>
<feature type="chain" id="PRO_5009322007" evidence="6">
    <location>
        <begin position="26"/>
        <end position="401"/>
    </location>
</feature>
<evidence type="ECO:0000256" key="1">
    <source>
        <dbReference type="ARBA" id="ARBA00005406"/>
    </source>
</evidence>
<dbReference type="Proteomes" id="UP000095280">
    <property type="component" value="Unplaced"/>
</dbReference>